<dbReference type="FunFam" id="3.40.50.12780:FF:000013">
    <property type="entry name" value="Long-chain-fatty-acid--AMP ligase FadD32"/>
    <property type="match status" value="1"/>
</dbReference>
<accession>A0A401IH29</accession>
<sequence length="649" mass="73295">MILKVNARLEKKQHLELKIMIFISPKSTYTINSVLTLEELQYQSTLVELLQYRAIHQSEKKAYTFLKNGESELITLTYGELDLEARKIAAKLQSLNMVGERALLLYNPGIEFISAFFGCLYAGVIGVPLYPPKRNQNLSRIQSIINNCSAKLALTTQDISETVEKHFDNTPELAKLQWLTTDNDRGSLELTWEKPEITSDSLAFLQYTSGSTGNPKGVMVTHGNLLHNEQMVEVAFGHTKQTIFVGWLPLFHDMGLIGNVLQPLHLGIPCILMSPVDFLQKPYRWLQAISQYRATTSGGPNFAYDLCIHKVTPEQMETLDLTSWEVAFTGAEPIRAETLEKFTEKFAACGFRKEVFYPCYGMAEATLFISGGLKSQAPVFQTIEEQALEENQVICASVEQPETRTLVGCGREWLEQKILIVNPQSLRECEPNTVGEIWVSGGSIAKGYWEQQQKTEETFNAYVADTQEGPFLRTGDLGFLGEDGELFVTGRLKDVIIVRGRNHYPQDIELTLEQNCRELISHRSAAFTINLDGQEKLVVVAEVERRYHDRRQKSSAVPLAEEKRKLRDRRDQYSIDHGFTLELSEQPVFEVIVNKIKQAVAAHHGLQVYRVLLLRVGTIPKTSSGKIQRHACRRGSIEGTLNVVYDSNT</sequence>
<dbReference type="InterPro" id="IPR000873">
    <property type="entry name" value="AMP-dep_synth/lig_dom"/>
</dbReference>
<dbReference type="GO" id="GO:0070566">
    <property type="term" value="F:adenylyltransferase activity"/>
    <property type="evidence" value="ECO:0007669"/>
    <property type="project" value="TreeGrafter"/>
</dbReference>
<feature type="transmembrane region" description="Helical" evidence="5">
    <location>
        <begin position="110"/>
        <end position="130"/>
    </location>
</feature>
<evidence type="ECO:0000256" key="2">
    <source>
        <dbReference type="ARBA" id="ARBA00022598"/>
    </source>
</evidence>
<comment type="similarity">
    <text evidence="1">Belongs to the ATP-dependent AMP-binding enzyme family.</text>
</comment>
<evidence type="ECO:0000313" key="9">
    <source>
        <dbReference type="Proteomes" id="UP000287247"/>
    </source>
</evidence>
<dbReference type="GO" id="GO:0005886">
    <property type="term" value="C:plasma membrane"/>
    <property type="evidence" value="ECO:0007669"/>
    <property type="project" value="TreeGrafter"/>
</dbReference>
<dbReference type="PROSITE" id="PS00455">
    <property type="entry name" value="AMP_BINDING"/>
    <property type="match status" value="1"/>
</dbReference>
<evidence type="ECO:0000256" key="5">
    <source>
        <dbReference type="SAM" id="Phobius"/>
    </source>
</evidence>
<keyword evidence="9" id="KW-1185">Reference proteome</keyword>
<feature type="domain" description="Meiotically up-regulated gene 62 protein-like alpha-beta" evidence="7">
    <location>
        <begin position="499"/>
        <end position="645"/>
    </location>
</feature>
<dbReference type="InterPro" id="IPR020845">
    <property type="entry name" value="AMP-binding_CS"/>
</dbReference>
<organism evidence="8 9">
    <name type="scientific">Aphanothece sacrum FPU1</name>
    <dbReference type="NCBI Taxonomy" id="1920663"/>
    <lineage>
        <taxon>Bacteria</taxon>
        <taxon>Bacillati</taxon>
        <taxon>Cyanobacteriota</taxon>
        <taxon>Cyanophyceae</taxon>
        <taxon>Oscillatoriophycideae</taxon>
        <taxon>Chroococcales</taxon>
        <taxon>Aphanothecaceae</taxon>
        <taxon>Aphanothece</taxon>
    </lineage>
</organism>
<dbReference type="AlphaFoldDB" id="A0A401IH29"/>
<feature type="domain" description="AMP-dependent synthetase/ligase" evidence="6">
    <location>
        <begin position="56"/>
        <end position="449"/>
    </location>
</feature>
<evidence type="ECO:0000259" key="7">
    <source>
        <dbReference type="Pfam" id="PF24919"/>
    </source>
</evidence>
<dbReference type="Proteomes" id="UP000287247">
    <property type="component" value="Unassembled WGS sequence"/>
</dbReference>
<keyword evidence="5" id="KW-1133">Transmembrane helix</keyword>
<evidence type="ECO:0000256" key="1">
    <source>
        <dbReference type="ARBA" id="ARBA00006432"/>
    </source>
</evidence>
<dbReference type="Gene3D" id="3.40.50.12780">
    <property type="entry name" value="N-terminal domain of ligase-like"/>
    <property type="match status" value="1"/>
</dbReference>
<keyword evidence="4" id="KW-0443">Lipid metabolism</keyword>
<evidence type="ECO:0000259" key="6">
    <source>
        <dbReference type="Pfam" id="PF00501"/>
    </source>
</evidence>
<dbReference type="PANTHER" id="PTHR22754:SF32">
    <property type="entry name" value="DISCO-INTERACTING PROTEIN 2"/>
    <property type="match status" value="1"/>
</dbReference>
<dbReference type="Pfam" id="PF00501">
    <property type="entry name" value="AMP-binding"/>
    <property type="match status" value="1"/>
</dbReference>
<dbReference type="EMBL" id="BDQK01000009">
    <property type="protein sequence ID" value="GBF80592.1"/>
    <property type="molecule type" value="Genomic_DNA"/>
</dbReference>
<evidence type="ECO:0000313" key="8">
    <source>
        <dbReference type="EMBL" id="GBF80592.1"/>
    </source>
</evidence>
<keyword evidence="3" id="KW-0276">Fatty acid metabolism</keyword>
<dbReference type="Gene3D" id="3.30.300.30">
    <property type="match status" value="1"/>
</dbReference>
<name>A0A401IH29_APHSA</name>
<gene>
    <name evidence="8" type="ORF">AsFPU1_1996</name>
</gene>
<evidence type="ECO:0000256" key="3">
    <source>
        <dbReference type="ARBA" id="ARBA00022832"/>
    </source>
</evidence>
<dbReference type="GO" id="GO:0071766">
    <property type="term" value="P:Actinobacterium-type cell wall biogenesis"/>
    <property type="evidence" value="ECO:0007669"/>
    <property type="project" value="UniProtKB-ARBA"/>
</dbReference>
<dbReference type="InterPro" id="IPR042099">
    <property type="entry name" value="ANL_N_sf"/>
</dbReference>
<dbReference type="PANTHER" id="PTHR22754">
    <property type="entry name" value="DISCO-INTERACTING PROTEIN 2 DIP2 -RELATED"/>
    <property type="match status" value="1"/>
</dbReference>
<dbReference type="GO" id="GO:0016874">
    <property type="term" value="F:ligase activity"/>
    <property type="evidence" value="ECO:0007669"/>
    <property type="project" value="UniProtKB-KW"/>
</dbReference>
<dbReference type="CDD" id="cd05931">
    <property type="entry name" value="FAAL"/>
    <property type="match status" value="1"/>
</dbReference>
<comment type="caution">
    <text evidence="8">The sequence shown here is derived from an EMBL/GenBank/DDBJ whole genome shotgun (WGS) entry which is preliminary data.</text>
</comment>
<dbReference type="SUPFAM" id="SSF56801">
    <property type="entry name" value="Acetyl-CoA synthetase-like"/>
    <property type="match status" value="1"/>
</dbReference>
<keyword evidence="2" id="KW-0436">Ligase</keyword>
<dbReference type="Pfam" id="PF24919">
    <property type="entry name" value="Mug62"/>
    <property type="match status" value="1"/>
</dbReference>
<dbReference type="InterPro" id="IPR045851">
    <property type="entry name" value="AMP-bd_C_sf"/>
</dbReference>
<keyword evidence="5" id="KW-0812">Transmembrane</keyword>
<proteinExistence type="inferred from homology"/>
<protein>
    <submittedName>
        <fullName evidence="8">Acyl-CoA synthetase</fullName>
    </submittedName>
</protein>
<dbReference type="InterPro" id="IPR056881">
    <property type="entry name" value="Mug62_dom"/>
</dbReference>
<dbReference type="InterPro" id="IPR040097">
    <property type="entry name" value="FAAL/FAAC"/>
</dbReference>
<dbReference type="GO" id="GO:0006633">
    <property type="term" value="P:fatty acid biosynthetic process"/>
    <property type="evidence" value="ECO:0007669"/>
    <property type="project" value="TreeGrafter"/>
</dbReference>
<evidence type="ECO:0000256" key="4">
    <source>
        <dbReference type="ARBA" id="ARBA00023098"/>
    </source>
</evidence>
<keyword evidence="5" id="KW-0472">Membrane</keyword>
<reference evidence="9" key="1">
    <citation type="submission" date="2017-05" db="EMBL/GenBank/DDBJ databases">
        <title>Physiological properties and genetic analysis related to exopolysaccharide production of fresh-water unicellular cyanobacterium Aphanothece sacrum, Suizenji Nori, that has been cultured as a food source in Japan.</title>
        <authorList>
            <person name="Kanesaki Y."/>
            <person name="Yoshikawa S."/>
            <person name="Ohki K."/>
        </authorList>
    </citation>
    <scope>NUCLEOTIDE SEQUENCE [LARGE SCALE GENOMIC DNA]</scope>
    <source>
        <strain evidence="9">FPU1</strain>
    </source>
</reference>